<evidence type="ECO:0000313" key="4">
    <source>
        <dbReference type="EMBL" id="KAL1895627.1"/>
    </source>
</evidence>
<comment type="similarity">
    <text evidence="1">Belongs to the glycosyltransferase 32 family.</text>
</comment>
<evidence type="ECO:0000313" key="5">
    <source>
        <dbReference type="Proteomes" id="UP001583186"/>
    </source>
</evidence>
<dbReference type="PANTHER" id="PTHR31834">
    <property type="entry name" value="INITIATION-SPECIFIC ALPHA-1,6-MANNOSYLTRANSFERASE"/>
    <property type="match status" value="1"/>
</dbReference>
<keyword evidence="3" id="KW-0812">Transmembrane</keyword>
<protein>
    <recommendedName>
        <fullName evidence="6">Initiation-specific alpha-1,6-mannosyltransferase</fullName>
    </recommendedName>
</protein>
<dbReference type="EMBL" id="JAWCUI010000026">
    <property type="protein sequence ID" value="KAL1895627.1"/>
    <property type="molecule type" value="Genomic_DNA"/>
</dbReference>
<dbReference type="InterPro" id="IPR029044">
    <property type="entry name" value="Nucleotide-diphossugar_trans"/>
</dbReference>
<dbReference type="InterPro" id="IPR039367">
    <property type="entry name" value="Och1-like"/>
</dbReference>
<comment type="caution">
    <text evidence="4">The sequence shown here is derived from an EMBL/GenBank/DDBJ whole genome shotgun (WGS) entry which is preliminary data.</text>
</comment>
<dbReference type="SUPFAM" id="SSF53448">
    <property type="entry name" value="Nucleotide-diphospho-sugar transferases"/>
    <property type="match status" value="1"/>
</dbReference>
<dbReference type="Proteomes" id="UP001583186">
    <property type="component" value="Unassembled WGS sequence"/>
</dbReference>
<feature type="region of interest" description="Disordered" evidence="2">
    <location>
        <begin position="1"/>
        <end position="27"/>
    </location>
</feature>
<dbReference type="InterPro" id="IPR007577">
    <property type="entry name" value="GlycoTrfase_DXD_sugar-bd_CS"/>
</dbReference>
<dbReference type="Pfam" id="PF04488">
    <property type="entry name" value="Gly_transf_sug"/>
    <property type="match status" value="1"/>
</dbReference>
<keyword evidence="3" id="KW-1133">Transmembrane helix</keyword>
<keyword evidence="5" id="KW-1185">Reference proteome</keyword>
<feature type="compositionally biased region" description="Low complexity" evidence="2">
    <location>
        <begin position="1"/>
        <end position="10"/>
    </location>
</feature>
<evidence type="ECO:0000256" key="3">
    <source>
        <dbReference type="SAM" id="Phobius"/>
    </source>
</evidence>
<gene>
    <name evidence="4" type="ORF">Sste5346_005096</name>
</gene>
<dbReference type="Gene3D" id="3.90.550.20">
    <property type="match status" value="1"/>
</dbReference>
<name>A0ABR3Z5Z7_9PEZI</name>
<evidence type="ECO:0008006" key="6">
    <source>
        <dbReference type="Google" id="ProtNLM"/>
    </source>
</evidence>
<keyword evidence="3" id="KW-0472">Membrane</keyword>
<feature type="transmembrane region" description="Helical" evidence="3">
    <location>
        <begin position="96"/>
        <end position="115"/>
    </location>
</feature>
<organism evidence="4 5">
    <name type="scientific">Sporothrix stenoceras</name>
    <dbReference type="NCBI Taxonomy" id="5173"/>
    <lineage>
        <taxon>Eukaryota</taxon>
        <taxon>Fungi</taxon>
        <taxon>Dikarya</taxon>
        <taxon>Ascomycota</taxon>
        <taxon>Pezizomycotina</taxon>
        <taxon>Sordariomycetes</taxon>
        <taxon>Sordariomycetidae</taxon>
        <taxon>Ophiostomatales</taxon>
        <taxon>Ophiostomataceae</taxon>
        <taxon>Sporothrix</taxon>
    </lineage>
</organism>
<evidence type="ECO:0000256" key="2">
    <source>
        <dbReference type="SAM" id="MobiDB-lite"/>
    </source>
</evidence>
<accession>A0ABR3Z5Z7</accession>
<feature type="region of interest" description="Disordered" evidence="2">
    <location>
        <begin position="451"/>
        <end position="553"/>
    </location>
</feature>
<evidence type="ECO:0000256" key="1">
    <source>
        <dbReference type="ARBA" id="ARBA00009003"/>
    </source>
</evidence>
<dbReference type="PANTHER" id="PTHR31834:SF8">
    <property type="entry name" value="TRANSFERASE, PUTATIVE (AFU_ORTHOLOGUE AFUA_6G14040)-RELATED"/>
    <property type="match status" value="1"/>
</dbReference>
<reference evidence="4 5" key="1">
    <citation type="journal article" date="2024" name="IMA Fungus">
        <title>IMA Genome - F19 : A genome assembly and annotation guide to empower mycologists, including annotated draft genome sequences of Ceratocystis pirilliformis, Diaporthe australafricana, Fusarium ophioides, Paecilomyces lecythidis, and Sporothrix stenoceras.</title>
        <authorList>
            <person name="Aylward J."/>
            <person name="Wilson A.M."/>
            <person name="Visagie C.M."/>
            <person name="Spraker J."/>
            <person name="Barnes I."/>
            <person name="Buitendag C."/>
            <person name="Ceriani C."/>
            <person name="Del Mar Angel L."/>
            <person name="du Plessis D."/>
            <person name="Fuchs T."/>
            <person name="Gasser K."/>
            <person name="Kramer D."/>
            <person name="Li W."/>
            <person name="Munsamy K."/>
            <person name="Piso A."/>
            <person name="Price J.L."/>
            <person name="Sonnekus B."/>
            <person name="Thomas C."/>
            <person name="van der Nest A."/>
            <person name="van Dijk A."/>
            <person name="van Heerden A."/>
            <person name="van Vuuren N."/>
            <person name="Yilmaz N."/>
            <person name="Duong T.A."/>
            <person name="van der Merwe N.A."/>
            <person name="Wingfield M.J."/>
            <person name="Wingfield B.D."/>
        </authorList>
    </citation>
    <scope>NUCLEOTIDE SEQUENCE [LARGE SCALE GENOMIC DNA]</scope>
    <source>
        <strain evidence="4 5">CMW 5346</strain>
    </source>
</reference>
<sequence length="553" mass="64417">MSQHSSSRSSSVDREKMSTPGSPRSPASAFAATTAKAMTFLPSIPEWVPDHIRQKLQYGQLVYVQYYNKAAPAIQRYYVDWSQNLPVGIPARLRRLANIYAVVVCVLLLFVHLSMSSGSQAAHRASTAMGSVHSDFPHKIWQTWKVNPLEFEERDHNTAYSWLARNPDYQYEVLTDANEYTYVDYNFGPEGFNRPDIVDFYRNVRATIVKADLLRYMIMYADGGIYADIDVEALKPMSKFVPDRYNKRDIDMVIGVEIDEPDWKDHPILGQKSRSFCQWTFMSKPQNPIMMRLIEQIMAWLHGVADRQKVSISEVVLDFDEIITGTGPSAFTNAILDHINRGRSGRDMVSWDHFHDMSESKLIGGVLVLTVEAFAAGQGHSDSGNHDARSALVRHHYHASNWPSRHPRYRHPVYGEVEKCNWVDDCVRQWDNDVAAFKKLSESEQRKLIDEHERKVKEEEEKAEEERKKKQQEEEEERERREQEEEDERRRKEEEERKEEEDNRRKNGDKNDKGDERKEGDNKENNKDNKENKEENKDNNKENKDNKEGDKRN</sequence>
<proteinExistence type="inferred from homology"/>